<accession>A0A6M0IRC5</accession>
<feature type="domain" description="AB hydrolase-1" evidence="1">
    <location>
        <begin position="28"/>
        <end position="259"/>
    </location>
</feature>
<sequence length="267" mass="30656">MSNRADTEFFEFENNRLAYRRFGNGTITLLAFHGFGQSGQVFSALQKSLGERYTILAIDLFFHGQSSYHTTQLLSKPDWARLIDAFLQLRQVNRFSLVGFSLGGRFALATVESFAIRIDQLVLIAPDGITRNVWYWIATGSSAGRWLFRRLLTHLPLLNAVGHGLTSIGLLNRTVMRFVEISLSTPQQRERVHVSWTQFRLIKPDLDQIRGLLHQYPVRVRFFTGAFDRIVPGRYILPLTKQLHHYELTVFQTGHNHLIELAGEQLD</sequence>
<evidence type="ECO:0000313" key="2">
    <source>
        <dbReference type="EMBL" id="NEU70532.1"/>
    </source>
</evidence>
<dbReference type="InterPro" id="IPR000073">
    <property type="entry name" value="AB_hydrolase_1"/>
</dbReference>
<comment type="caution">
    <text evidence="2">The sequence shown here is derived from an EMBL/GenBank/DDBJ whole genome shotgun (WGS) entry which is preliminary data.</text>
</comment>
<evidence type="ECO:0000313" key="3">
    <source>
        <dbReference type="Proteomes" id="UP000477386"/>
    </source>
</evidence>
<dbReference type="SUPFAM" id="SSF53474">
    <property type="entry name" value="alpha/beta-Hydrolases"/>
    <property type="match status" value="1"/>
</dbReference>
<dbReference type="RefSeq" id="WP_164043839.1">
    <property type="nucleotide sequence ID" value="NZ_JAAGNZ010000005.1"/>
</dbReference>
<dbReference type="PANTHER" id="PTHR43798">
    <property type="entry name" value="MONOACYLGLYCEROL LIPASE"/>
    <property type="match status" value="1"/>
</dbReference>
<keyword evidence="2" id="KW-0378">Hydrolase</keyword>
<dbReference type="InterPro" id="IPR029058">
    <property type="entry name" value="AB_hydrolase_fold"/>
</dbReference>
<keyword evidence="3" id="KW-1185">Reference proteome</keyword>
<proteinExistence type="predicted"/>
<reference evidence="2 3" key="1">
    <citation type="submission" date="2020-02" db="EMBL/GenBank/DDBJ databases">
        <title>Draft genome sequence of two Spirosoma agri KCTC 52727 and Spirosoma terrae KCTC 52035.</title>
        <authorList>
            <person name="Rojas J."/>
            <person name="Ambika Manirajan B."/>
            <person name="Ratering S."/>
            <person name="Suarez C."/>
            <person name="Schnell S."/>
        </authorList>
    </citation>
    <scope>NUCLEOTIDE SEQUENCE [LARGE SCALE GENOMIC DNA]</scope>
    <source>
        <strain evidence="2 3">KCTC 52727</strain>
    </source>
</reference>
<name>A0A6M0IRC5_9BACT</name>
<dbReference type="AlphaFoldDB" id="A0A6M0IRC5"/>
<evidence type="ECO:0000259" key="1">
    <source>
        <dbReference type="Pfam" id="PF00561"/>
    </source>
</evidence>
<dbReference type="Pfam" id="PF00561">
    <property type="entry name" value="Abhydrolase_1"/>
    <property type="match status" value="1"/>
</dbReference>
<dbReference type="Proteomes" id="UP000477386">
    <property type="component" value="Unassembled WGS sequence"/>
</dbReference>
<protein>
    <submittedName>
        <fullName evidence="2">Alpha/beta hydrolase</fullName>
    </submittedName>
</protein>
<dbReference type="GO" id="GO:0016787">
    <property type="term" value="F:hydrolase activity"/>
    <property type="evidence" value="ECO:0007669"/>
    <property type="project" value="UniProtKB-KW"/>
</dbReference>
<dbReference type="EMBL" id="JAAGNZ010000005">
    <property type="protein sequence ID" value="NEU70532.1"/>
    <property type="molecule type" value="Genomic_DNA"/>
</dbReference>
<dbReference type="PANTHER" id="PTHR43798:SF33">
    <property type="entry name" value="HYDROLASE, PUTATIVE (AFU_ORTHOLOGUE AFUA_2G14860)-RELATED"/>
    <property type="match status" value="1"/>
</dbReference>
<gene>
    <name evidence="2" type="ORF">GK091_26945</name>
</gene>
<dbReference type="GO" id="GO:0016020">
    <property type="term" value="C:membrane"/>
    <property type="evidence" value="ECO:0007669"/>
    <property type="project" value="TreeGrafter"/>
</dbReference>
<dbReference type="PRINTS" id="PR00111">
    <property type="entry name" value="ABHYDROLASE"/>
</dbReference>
<dbReference type="Gene3D" id="3.40.50.1820">
    <property type="entry name" value="alpha/beta hydrolase"/>
    <property type="match status" value="1"/>
</dbReference>
<organism evidence="2 3">
    <name type="scientific">Spirosoma agri</name>
    <dbReference type="NCBI Taxonomy" id="1987381"/>
    <lineage>
        <taxon>Bacteria</taxon>
        <taxon>Pseudomonadati</taxon>
        <taxon>Bacteroidota</taxon>
        <taxon>Cytophagia</taxon>
        <taxon>Cytophagales</taxon>
        <taxon>Cytophagaceae</taxon>
        <taxon>Spirosoma</taxon>
    </lineage>
</organism>
<dbReference type="InterPro" id="IPR050266">
    <property type="entry name" value="AB_hydrolase_sf"/>
</dbReference>